<evidence type="ECO:0000313" key="3">
    <source>
        <dbReference type="EMBL" id="GIJ52330.1"/>
    </source>
</evidence>
<reference evidence="3" key="1">
    <citation type="submission" date="2021-01" db="EMBL/GenBank/DDBJ databases">
        <title>Whole genome shotgun sequence of Virgisporangium aliadipatigenens NBRC 105644.</title>
        <authorList>
            <person name="Komaki H."/>
            <person name="Tamura T."/>
        </authorList>
    </citation>
    <scope>NUCLEOTIDE SEQUENCE</scope>
    <source>
        <strain evidence="3">NBRC 105644</strain>
    </source>
</reference>
<dbReference type="PANTHER" id="PTHR30349:SF91">
    <property type="entry name" value="INTA PROTEIN"/>
    <property type="match status" value="1"/>
</dbReference>
<evidence type="ECO:0000259" key="2">
    <source>
        <dbReference type="PROSITE" id="PS51898"/>
    </source>
</evidence>
<dbReference type="Proteomes" id="UP000619260">
    <property type="component" value="Unassembled WGS sequence"/>
</dbReference>
<feature type="domain" description="Tyr recombinase" evidence="2">
    <location>
        <begin position="63"/>
        <end position="270"/>
    </location>
</feature>
<dbReference type="GO" id="GO:0015074">
    <property type="term" value="P:DNA integration"/>
    <property type="evidence" value="ECO:0007669"/>
    <property type="project" value="InterPro"/>
</dbReference>
<sequence length="305" mass="33226">MHAITERAEVSCDRPGHALQRCRCTNPSTGREFGRSCPQLSTRGHGSWYFDCATADLRGRPLRNRRGGYPTRTAACAARDETLGRSREDHTAHTWTLAQWLPYCAAGRRAGLRWSEVDLDHGELAIVRQRTSAGPGIVEGPPKSAASRGTVALDRQTVAVLRAHQRRQQARPEAWVAAGKVWHDTGYVFTGPDGSPLHPAYLTHRFTELVIASGLPPVRLHDLRHGAAALALTAGVDLKVIQDQVGHATIVTTADTYTSVLPVTPRRAAEATAKVVLKAARQHRETVQRSAVAAARKRDQGFPAT</sequence>
<comment type="caution">
    <text evidence="3">The sequence shown here is derived from an EMBL/GenBank/DDBJ whole genome shotgun (WGS) entry which is preliminary data.</text>
</comment>
<dbReference type="InterPro" id="IPR013762">
    <property type="entry name" value="Integrase-like_cat_sf"/>
</dbReference>
<dbReference type="GO" id="GO:0003677">
    <property type="term" value="F:DNA binding"/>
    <property type="evidence" value="ECO:0007669"/>
    <property type="project" value="InterPro"/>
</dbReference>
<dbReference type="Gene3D" id="1.10.443.10">
    <property type="entry name" value="Intergrase catalytic core"/>
    <property type="match status" value="1"/>
</dbReference>
<organism evidence="3 4">
    <name type="scientific">Virgisporangium aliadipatigenens</name>
    <dbReference type="NCBI Taxonomy" id="741659"/>
    <lineage>
        <taxon>Bacteria</taxon>
        <taxon>Bacillati</taxon>
        <taxon>Actinomycetota</taxon>
        <taxon>Actinomycetes</taxon>
        <taxon>Micromonosporales</taxon>
        <taxon>Micromonosporaceae</taxon>
        <taxon>Virgisporangium</taxon>
    </lineage>
</organism>
<dbReference type="AlphaFoldDB" id="A0A8J4DVE7"/>
<gene>
    <name evidence="3" type="ORF">Val02_92160</name>
</gene>
<dbReference type="EMBL" id="BOPF01000075">
    <property type="protein sequence ID" value="GIJ52330.1"/>
    <property type="molecule type" value="Genomic_DNA"/>
</dbReference>
<keyword evidence="1" id="KW-0233">DNA recombination</keyword>
<dbReference type="PANTHER" id="PTHR30349">
    <property type="entry name" value="PHAGE INTEGRASE-RELATED"/>
    <property type="match status" value="1"/>
</dbReference>
<accession>A0A8J4DVE7</accession>
<dbReference type="InterPro" id="IPR050090">
    <property type="entry name" value="Tyrosine_recombinase_XerCD"/>
</dbReference>
<dbReference type="GO" id="GO:0006310">
    <property type="term" value="P:DNA recombination"/>
    <property type="evidence" value="ECO:0007669"/>
    <property type="project" value="UniProtKB-KW"/>
</dbReference>
<name>A0A8J4DVE7_9ACTN</name>
<dbReference type="SUPFAM" id="SSF56349">
    <property type="entry name" value="DNA breaking-rejoining enzymes"/>
    <property type="match status" value="1"/>
</dbReference>
<keyword evidence="4" id="KW-1185">Reference proteome</keyword>
<dbReference type="PROSITE" id="PS51898">
    <property type="entry name" value="TYR_RECOMBINASE"/>
    <property type="match status" value="1"/>
</dbReference>
<protein>
    <recommendedName>
        <fullName evidence="2">Tyr recombinase domain-containing protein</fullName>
    </recommendedName>
</protein>
<evidence type="ECO:0000313" key="4">
    <source>
        <dbReference type="Proteomes" id="UP000619260"/>
    </source>
</evidence>
<evidence type="ECO:0000256" key="1">
    <source>
        <dbReference type="ARBA" id="ARBA00023172"/>
    </source>
</evidence>
<dbReference type="InterPro" id="IPR002104">
    <property type="entry name" value="Integrase_catalytic"/>
</dbReference>
<dbReference type="RefSeq" id="WP_203905728.1">
    <property type="nucleotide sequence ID" value="NZ_BOPF01000075.1"/>
</dbReference>
<dbReference type="Pfam" id="PF00589">
    <property type="entry name" value="Phage_integrase"/>
    <property type="match status" value="1"/>
</dbReference>
<dbReference type="InterPro" id="IPR011010">
    <property type="entry name" value="DNA_brk_join_enz"/>
</dbReference>
<proteinExistence type="predicted"/>